<dbReference type="Pfam" id="PF01370">
    <property type="entry name" value="Epimerase"/>
    <property type="match status" value="1"/>
</dbReference>
<proteinExistence type="inferred from homology"/>
<dbReference type="InterPro" id="IPR001509">
    <property type="entry name" value="Epimerase_deHydtase"/>
</dbReference>
<evidence type="ECO:0000256" key="1">
    <source>
        <dbReference type="ARBA" id="ARBA00007637"/>
    </source>
</evidence>
<dbReference type="AlphaFoldDB" id="A0A1F4TR36"/>
<dbReference type="Gene3D" id="3.40.50.720">
    <property type="entry name" value="NAD(P)-binding Rossmann-like Domain"/>
    <property type="match status" value="1"/>
</dbReference>
<evidence type="ECO:0000259" key="2">
    <source>
        <dbReference type="Pfam" id="PF01370"/>
    </source>
</evidence>
<gene>
    <name evidence="3" type="ORF">A2462_06210</name>
</gene>
<reference evidence="3 4" key="1">
    <citation type="journal article" date="2016" name="Nat. Commun.">
        <title>Thousands of microbial genomes shed light on interconnected biogeochemical processes in an aquifer system.</title>
        <authorList>
            <person name="Anantharaman K."/>
            <person name="Brown C.T."/>
            <person name="Hug L.A."/>
            <person name="Sharon I."/>
            <person name="Castelle C.J."/>
            <person name="Probst A.J."/>
            <person name="Thomas B.C."/>
            <person name="Singh A."/>
            <person name="Wilkins M.J."/>
            <person name="Karaoz U."/>
            <person name="Brodie E.L."/>
            <person name="Williams K.H."/>
            <person name="Hubbard S.S."/>
            <person name="Banfield J.F."/>
        </authorList>
    </citation>
    <scope>NUCLEOTIDE SEQUENCE [LARGE SCALE GENOMIC DNA]</scope>
</reference>
<dbReference type="PANTHER" id="PTHR43000">
    <property type="entry name" value="DTDP-D-GLUCOSE 4,6-DEHYDRATASE-RELATED"/>
    <property type="match status" value="1"/>
</dbReference>
<dbReference type="InterPro" id="IPR036291">
    <property type="entry name" value="NAD(P)-bd_dom_sf"/>
</dbReference>
<dbReference type="EMBL" id="MEUI01000008">
    <property type="protein sequence ID" value="OGC35128.1"/>
    <property type="molecule type" value="Genomic_DNA"/>
</dbReference>
<accession>A0A1F4TR36</accession>
<organism evidence="3 4">
    <name type="scientific">candidate division WOR-1 bacterium RIFOXYC2_FULL_41_25</name>
    <dbReference type="NCBI Taxonomy" id="1802586"/>
    <lineage>
        <taxon>Bacteria</taxon>
        <taxon>Bacillati</taxon>
        <taxon>Saganbacteria</taxon>
    </lineage>
</organism>
<comment type="caution">
    <text evidence="3">The sequence shown here is derived from an EMBL/GenBank/DDBJ whole genome shotgun (WGS) entry which is preliminary data.</text>
</comment>
<dbReference type="Proteomes" id="UP000177309">
    <property type="component" value="Unassembled WGS sequence"/>
</dbReference>
<evidence type="ECO:0000313" key="3">
    <source>
        <dbReference type="EMBL" id="OGC35128.1"/>
    </source>
</evidence>
<sequence>MKILVTGGSGFIGSQVVDKLVVAGHDVRILDVKPPQRNDLEFVQGSFVDQAVVEKTLQGIEVIYHIGGFSNIDLAKANPVEVIRLNVLGTTYLLDAARKNGIRRFIFASSVYVHDEKGHLYTTSKLAAEMLCKNFSLLYGLPYTILRYGTVYGPRSRQADVISLFVAKALKGEELIIHGSGQQRRNFIYVEDLAFGSVAALQSVAENKTYVLAGKSSVAIKELAELIKKIFKSEPVIKFLADTPRNDDYSGEIKGLDLAFQELNWLPQVGLDEGIRKYCEWLGKSR</sequence>
<evidence type="ECO:0000313" key="4">
    <source>
        <dbReference type="Proteomes" id="UP000177309"/>
    </source>
</evidence>
<protein>
    <recommendedName>
        <fullName evidence="2">NAD-dependent epimerase/dehydratase domain-containing protein</fullName>
    </recommendedName>
</protein>
<name>A0A1F4TR36_UNCSA</name>
<dbReference type="SUPFAM" id="SSF51735">
    <property type="entry name" value="NAD(P)-binding Rossmann-fold domains"/>
    <property type="match status" value="1"/>
</dbReference>
<comment type="similarity">
    <text evidence="1">Belongs to the NAD(P)-dependent epimerase/dehydratase family.</text>
</comment>
<feature type="domain" description="NAD-dependent epimerase/dehydratase" evidence="2">
    <location>
        <begin position="3"/>
        <end position="212"/>
    </location>
</feature>